<dbReference type="STRING" id="2010991.A0A3M2S0H5"/>
<dbReference type="Gene3D" id="3.90.180.10">
    <property type="entry name" value="Medium-chain alcohol dehydrogenases, catalytic domain"/>
    <property type="match status" value="1"/>
</dbReference>
<dbReference type="Gene3D" id="3.40.50.720">
    <property type="entry name" value="NAD(P)-binding Rossmann-like Domain"/>
    <property type="match status" value="1"/>
</dbReference>
<feature type="domain" description="Alcohol dehydrogenase-like C-terminal" evidence="1">
    <location>
        <begin position="204"/>
        <end position="335"/>
    </location>
</feature>
<dbReference type="AlphaFoldDB" id="A0A3M2S0H5"/>
<dbReference type="InterPro" id="IPR013149">
    <property type="entry name" value="ADH-like_C"/>
</dbReference>
<proteinExistence type="predicted"/>
<keyword evidence="4" id="KW-1185">Reference proteome</keyword>
<dbReference type="OrthoDB" id="5407715at2759"/>
<dbReference type="Pfam" id="PF08240">
    <property type="entry name" value="ADH_N"/>
    <property type="match status" value="1"/>
</dbReference>
<dbReference type="InterPro" id="IPR036291">
    <property type="entry name" value="NAD(P)-bd_dom_sf"/>
</dbReference>
<evidence type="ECO:0000259" key="1">
    <source>
        <dbReference type="Pfam" id="PF00107"/>
    </source>
</evidence>
<dbReference type="InterPro" id="IPR013154">
    <property type="entry name" value="ADH-like_N"/>
</dbReference>
<protein>
    <recommendedName>
        <fullName evidence="5">Alcohol dehydrogenase-like C-terminal domain-containing protein</fullName>
    </recommendedName>
</protein>
<dbReference type="InterPro" id="IPR051397">
    <property type="entry name" value="Zn-ADH-like_protein"/>
</dbReference>
<organism evidence="3 4">
    <name type="scientific">Fusarium kuroshium</name>
    <dbReference type="NCBI Taxonomy" id="2010991"/>
    <lineage>
        <taxon>Eukaryota</taxon>
        <taxon>Fungi</taxon>
        <taxon>Dikarya</taxon>
        <taxon>Ascomycota</taxon>
        <taxon>Pezizomycotina</taxon>
        <taxon>Sordariomycetes</taxon>
        <taxon>Hypocreomycetidae</taxon>
        <taxon>Hypocreales</taxon>
        <taxon>Nectriaceae</taxon>
        <taxon>Fusarium</taxon>
        <taxon>Fusarium solani species complex</taxon>
    </lineage>
</organism>
<dbReference type="PANTHER" id="PTHR43677:SF4">
    <property type="entry name" value="QUINONE OXIDOREDUCTASE-LIKE PROTEIN 2"/>
    <property type="match status" value="1"/>
</dbReference>
<dbReference type="GO" id="GO:0005739">
    <property type="term" value="C:mitochondrion"/>
    <property type="evidence" value="ECO:0007669"/>
    <property type="project" value="TreeGrafter"/>
</dbReference>
<dbReference type="Proteomes" id="UP000277212">
    <property type="component" value="Unassembled WGS sequence"/>
</dbReference>
<name>A0A3M2S0H5_9HYPO</name>
<feature type="domain" description="Alcohol dehydrogenase-like N-terminal" evidence="2">
    <location>
        <begin position="32"/>
        <end position="148"/>
    </location>
</feature>
<dbReference type="SUPFAM" id="SSF50129">
    <property type="entry name" value="GroES-like"/>
    <property type="match status" value="1"/>
</dbReference>
<evidence type="ECO:0008006" key="5">
    <source>
        <dbReference type="Google" id="ProtNLM"/>
    </source>
</evidence>
<evidence type="ECO:0000259" key="2">
    <source>
        <dbReference type="Pfam" id="PF08240"/>
    </source>
</evidence>
<dbReference type="PANTHER" id="PTHR43677">
    <property type="entry name" value="SHORT-CHAIN DEHYDROGENASE/REDUCTASE"/>
    <property type="match status" value="1"/>
</dbReference>
<comment type="caution">
    <text evidence="3">The sequence shown here is derived from an EMBL/GenBank/DDBJ whole genome shotgun (WGS) entry which is preliminary data.</text>
</comment>
<dbReference type="Pfam" id="PF00107">
    <property type="entry name" value="ADH_zinc_N"/>
    <property type="match status" value="1"/>
</dbReference>
<dbReference type="InterPro" id="IPR011032">
    <property type="entry name" value="GroES-like_sf"/>
</dbReference>
<evidence type="ECO:0000313" key="3">
    <source>
        <dbReference type="EMBL" id="RMJ10725.1"/>
    </source>
</evidence>
<dbReference type="GO" id="GO:0016491">
    <property type="term" value="F:oxidoreductase activity"/>
    <property type="evidence" value="ECO:0007669"/>
    <property type="project" value="TreeGrafter"/>
</dbReference>
<dbReference type="EMBL" id="NKUJ01000193">
    <property type="protein sequence ID" value="RMJ10725.1"/>
    <property type="molecule type" value="Genomic_DNA"/>
</dbReference>
<evidence type="ECO:0000313" key="4">
    <source>
        <dbReference type="Proteomes" id="UP000277212"/>
    </source>
</evidence>
<gene>
    <name evidence="3" type="ORF">CDV36_009642</name>
</gene>
<dbReference type="CDD" id="cd05188">
    <property type="entry name" value="MDR"/>
    <property type="match status" value="1"/>
</dbReference>
<reference evidence="3 4" key="1">
    <citation type="submission" date="2017-06" db="EMBL/GenBank/DDBJ databases">
        <title>Comparative genomic analysis of Ambrosia Fusariam Clade fungi.</title>
        <authorList>
            <person name="Stajich J.E."/>
            <person name="Carrillo J."/>
            <person name="Kijimoto T."/>
            <person name="Eskalen A."/>
            <person name="O'Donnell K."/>
            <person name="Kasson M."/>
        </authorList>
    </citation>
    <scope>NUCLEOTIDE SEQUENCE [LARGE SCALE GENOMIC DNA]</scope>
    <source>
        <strain evidence="3">UCR3666</strain>
    </source>
</reference>
<dbReference type="SUPFAM" id="SSF51735">
    <property type="entry name" value="NAD(P)-binding Rossmann-fold domains"/>
    <property type="match status" value="1"/>
</dbReference>
<sequence length="379" mass="40450">MALPYTMKGLVLHEDDSITLETSLPVPSPIHGSAIIKVLANQANPNFFNMIRGQAGAHPFTQPRPLVPGAACIARVAAVGPDAVSLKVGQLVAIDNFIRARDDPNVNILWTMSDGQTEESKKLHRDVWRDGTLAEYARAPLENIYPLDEETLCGPESEGGLGYSIEDLLHIIPHSVPFGGLRSIHLEPGETLVVTPATGLFSGATVSAALAMGAKVIAVSRSSSGLEKLKANFPSVRTVVATGDVKADTAAILAASGKSAPDACMEIGPPASTGTTIITSCMLSVKPYGRIVLMGGRGDTNLPFPWPQLLYRNLTIKGGFMYQREDVQKMIKLAETGQLKVGKKNGFEIVSSFSYEDWDKCGDAAVEHTAFGKMVILKP</sequence>
<accession>A0A3M2S0H5</accession>